<dbReference type="InParanoid" id="A0A1M7F7R2"/>
<organism evidence="1 2">
    <name type="scientific">Vreelandella subglaciescola</name>
    <dbReference type="NCBI Taxonomy" id="29571"/>
    <lineage>
        <taxon>Bacteria</taxon>
        <taxon>Pseudomonadati</taxon>
        <taxon>Pseudomonadota</taxon>
        <taxon>Gammaproteobacteria</taxon>
        <taxon>Oceanospirillales</taxon>
        <taxon>Halomonadaceae</taxon>
        <taxon>Vreelandella</taxon>
    </lineage>
</organism>
<proteinExistence type="predicted"/>
<reference evidence="1 2" key="1">
    <citation type="submission" date="2016-11" db="EMBL/GenBank/DDBJ databases">
        <authorList>
            <person name="Jaros S."/>
            <person name="Januszkiewicz K."/>
            <person name="Wedrychowicz H."/>
        </authorList>
    </citation>
    <scope>NUCLEOTIDE SEQUENCE [LARGE SCALE GENOMIC DNA]</scope>
    <source>
        <strain evidence="1 2">ACAM 12</strain>
    </source>
</reference>
<evidence type="ECO:0000313" key="2">
    <source>
        <dbReference type="Proteomes" id="UP000190911"/>
    </source>
</evidence>
<evidence type="ECO:0000313" key="1">
    <source>
        <dbReference type="EMBL" id="SHM00091.1"/>
    </source>
</evidence>
<accession>A0A1M7F7R2</accession>
<dbReference type="AlphaFoldDB" id="A0A1M7F7R2"/>
<sequence>MTMAADTLSLCPKSAIALTAVPMIDAEAGVLRNLSVVGSP</sequence>
<gene>
    <name evidence="1" type="ORF">SAMN05878437_0713</name>
</gene>
<dbReference type="EMBL" id="LT670847">
    <property type="protein sequence ID" value="SHM00091.1"/>
    <property type="molecule type" value="Genomic_DNA"/>
</dbReference>
<dbReference type="Proteomes" id="UP000190911">
    <property type="component" value="Chromosome I"/>
</dbReference>
<keyword evidence="2" id="KW-1185">Reference proteome</keyword>
<name>A0A1M7F7R2_9GAMM</name>
<protein>
    <submittedName>
        <fullName evidence="1">Uncharacterized protein</fullName>
    </submittedName>
</protein>